<dbReference type="RefSeq" id="WP_119322569.1">
    <property type="nucleotide sequence ID" value="NZ_AP025739.1"/>
</dbReference>
<comment type="subcellular location">
    <subcellularLocation>
        <location evidence="1 7">Cell membrane</location>
        <topology evidence="1 7">Multi-pass membrane protein</topology>
    </subcellularLocation>
</comment>
<comment type="similarity">
    <text evidence="7">Belongs to the binding-protein-dependent transport system permease family.</text>
</comment>
<dbReference type="OrthoDB" id="9805974at2"/>
<dbReference type="CDD" id="cd06261">
    <property type="entry name" value="TM_PBP2"/>
    <property type="match status" value="1"/>
</dbReference>
<evidence type="ECO:0000256" key="7">
    <source>
        <dbReference type="RuleBase" id="RU363032"/>
    </source>
</evidence>
<dbReference type="FunCoup" id="A0A402CZ55">
    <property type="interactions" value="66"/>
</dbReference>
<feature type="transmembrane region" description="Helical" evidence="7">
    <location>
        <begin position="191"/>
        <end position="214"/>
    </location>
</feature>
<evidence type="ECO:0000256" key="3">
    <source>
        <dbReference type="ARBA" id="ARBA00022475"/>
    </source>
</evidence>
<feature type="transmembrane region" description="Helical" evidence="7">
    <location>
        <begin position="98"/>
        <end position="119"/>
    </location>
</feature>
<feature type="transmembrane region" description="Helical" evidence="7">
    <location>
        <begin position="131"/>
        <end position="151"/>
    </location>
</feature>
<dbReference type="InterPro" id="IPR051393">
    <property type="entry name" value="ABC_transporter_permease"/>
</dbReference>
<accession>A0A402CZ55</accession>
<dbReference type="PANTHER" id="PTHR30193:SF37">
    <property type="entry name" value="INNER MEMBRANE ABC TRANSPORTER PERMEASE PROTEIN YCJO"/>
    <property type="match status" value="1"/>
</dbReference>
<dbReference type="PANTHER" id="PTHR30193">
    <property type="entry name" value="ABC TRANSPORTER PERMEASE PROTEIN"/>
    <property type="match status" value="1"/>
</dbReference>
<reference evidence="8 9" key="1">
    <citation type="journal article" date="2019" name="Int. J. Syst. Evol. Microbiol.">
        <title>Capsulimonas corticalis gen. nov., sp. nov., an aerobic capsulated bacterium, of a novel bacterial order, Capsulimonadales ord. nov., of the class Armatimonadia of the phylum Armatimonadetes.</title>
        <authorList>
            <person name="Li J."/>
            <person name="Kudo C."/>
            <person name="Tonouchi A."/>
        </authorList>
    </citation>
    <scope>NUCLEOTIDE SEQUENCE [LARGE SCALE GENOMIC DNA]</scope>
    <source>
        <strain evidence="8 9">AX-7</strain>
    </source>
</reference>
<dbReference type="EMBL" id="AP025739">
    <property type="protein sequence ID" value="BDI29556.1"/>
    <property type="molecule type" value="Genomic_DNA"/>
</dbReference>
<organism evidence="8 9">
    <name type="scientific">Capsulimonas corticalis</name>
    <dbReference type="NCBI Taxonomy" id="2219043"/>
    <lineage>
        <taxon>Bacteria</taxon>
        <taxon>Bacillati</taxon>
        <taxon>Armatimonadota</taxon>
        <taxon>Armatimonadia</taxon>
        <taxon>Capsulimonadales</taxon>
        <taxon>Capsulimonadaceae</taxon>
        <taxon>Capsulimonas</taxon>
    </lineage>
</organism>
<dbReference type="InterPro" id="IPR000515">
    <property type="entry name" value="MetI-like"/>
</dbReference>
<dbReference type="Gene3D" id="1.10.3720.10">
    <property type="entry name" value="MetI-like"/>
    <property type="match status" value="1"/>
</dbReference>
<dbReference type="PROSITE" id="PS50928">
    <property type="entry name" value="ABC_TM1"/>
    <property type="match status" value="1"/>
</dbReference>
<protein>
    <submittedName>
        <fullName evidence="8">Uncharacterized protein</fullName>
    </submittedName>
</protein>
<evidence type="ECO:0000256" key="1">
    <source>
        <dbReference type="ARBA" id="ARBA00004651"/>
    </source>
</evidence>
<name>A0A402CZ55_9BACT</name>
<dbReference type="InterPro" id="IPR035906">
    <property type="entry name" value="MetI-like_sf"/>
</dbReference>
<dbReference type="KEGG" id="ccot:CCAX7_16070"/>
<evidence type="ECO:0000256" key="5">
    <source>
        <dbReference type="ARBA" id="ARBA00022989"/>
    </source>
</evidence>
<keyword evidence="2 7" id="KW-0813">Transport</keyword>
<evidence type="ECO:0000256" key="2">
    <source>
        <dbReference type="ARBA" id="ARBA00022448"/>
    </source>
</evidence>
<dbReference type="SUPFAM" id="SSF161098">
    <property type="entry name" value="MetI-like"/>
    <property type="match status" value="1"/>
</dbReference>
<evidence type="ECO:0000313" key="9">
    <source>
        <dbReference type="Proteomes" id="UP000287394"/>
    </source>
</evidence>
<evidence type="ECO:0000313" key="8">
    <source>
        <dbReference type="EMBL" id="BDI29556.1"/>
    </source>
</evidence>
<dbReference type="GO" id="GO:0055085">
    <property type="term" value="P:transmembrane transport"/>
    <property type="evidence" value="ECO:0007669"/>
    <property type="project" value="InterPro"/>
</dbReference>
<dbReference type="Proteomes" id="UP000287394">
    <property type="component" value="Chromosome"/>
</dbReference>
<dbReference type="GO" id="GO:0005886">
    <property type="term" value="C:plasma membrane"/>
    <property type="evidence" value="ECO:0007669"/>
    <property type="project" value="UniProtKB-SubCell"/>
</dbReference>
<gene>
    <name evidence="8" type="ORF">CCAX7_16070</name>
</gene>
<keyword evidence="3" id="KW-1003">Cell membrane</keyword>
<keyword evidence="5 7" id="KW-1133">Transmembrane helix</keyword>
<evidence type="ECO:0000256" key="6">
    <source>
        <dbReference type="ARBA" id="ARBA00023136"/>
    </source>
</evidence>
<keyword evidence="4 7" id="KW-0812">Transmembrane</keyword>
<feature type="transmembrane region" description="Helical" evidence="7">
    <location>
        <begin position="302"/>
        <end position="324"/>
    </location>
</feature>
<evidence type="ECO:0000256" key="4">
    <source>
        <dbReference type="ARBA" id="ARBA00022692"/>
    </source>
</evidence>
<sequence length="331" mass="36406">MSITIKSTSLSSAKPAAVSRAAAPAAAPRRDDRWSGWLFALPHFLLFLVFLLAPTLFGLYLSLHNWHVLAKHHPFVGLANYQSALSDDIFWLALRNTAYFVILAVPAGNLVSLLLALGLAGVKRFATFYKVAFYLPVVISIAVVAVLWQWLFNTQVGLLNLYLDAAVTGLRHLGLPLAPFEPIPWLSNPHMAMPSIALMSIWWGAGGNMILYLAGINNIAPDYYEAATIDGANGWQRFWAITWPLLKPTTLFCLVFSVLGAFQVFGQSYVLYGGASGPGRAALTMVLYMYQQGFSQYEIGYGAAIAYLLFAVVLMLTGIQFWLFSGRKAKD</sequence>
<proteinExistence type="inferred from homology"/>
<dbReference type="Pfam" id="PF00528">
    <property type="entry name" value="BPD_transp_1"/>
    <property type="match status" value="1"/>
</dbReference>
<keyword evidence="9" id="KW-1185">Reference proteome</keyword>
<dbReference type="AlphaFoldDB" id="A0A402CZ55"/>
<feature type="transmembrane region" description="Helical" evidence="7">
    <location>
        <begin position="245"/>
        <end position="265"/>
    </location>
</feature>
<feature type="transmembrane region" description="Helical" evidence="7">
    <location>
        <begin position="37"/>
        <end position="61"/>
    </location>
</feature>
<keyword evidence="6 7" id="KW-0472">Membrane</keyword>